<dbReference type="Proteomes" id="UP000663828">
    <property type="component" value="Unassembled WGS sequence"/>
</dbReference>
<dbReference type="OrthoDB" id="9992686at2759"/>
<dbReference type="PANTHER" id="PTHR28037">
    <property type="entry name" value="ALCOHOL O-ACETYLTRANSFERASE 1-RELATED"/>
    <property type="match status" value="1"/>
</dbReference>
<evidence type="ECO:0008006" key="5">
    <source>
        <dbReference type="Google" id="ProtNLM"/>
    </source>
</evidence>
<evidence type="ECO:0000313" key="4">
    <source>
        <dbReference type="Proteomes" id="UP000663852"/>
    </source>
</evidence>
<dbReference type="InterPro" id="IPR052058">
    <property type="entry name" value="Alcohol_O-acetyltransferase"/>
</dbReference>
<proteinExistence type="predicted"/>
<evidence type="ECO:0000313" key="1">
    <source>
        <dbReference type="EMBL" id="CAF0725919.1"/>
    </source>
</evidence>
<keyword evidence="3" id="KW-1185">Reference proteome</keyword>
<sequence>MSFIRELGAAERIYCREQADYGNQILVQVIIANTKINIDESTARSALLRLYHDYFPVFGYEICPSNDKTTLVYKAKDARQAEQDLMANFKYEQDVDWHEVFERELNTPFDDTNLTRWSVINEHILIMSFYHVLVDAKNLFSIGRQYLSLCTLLPVQKETSNFLEPMEKYLFNKYSFEAISDLEMKPRPIRPNPLLSRTAVRHFYLPSKILSYLKQQCHLHTIRLNSILTIITSAAYYLARDCEQEKTIKIHMMVNIRPHLELNYDQSGMFATVFDCFVELDKYSINSLWSKAIEQHHDLHNRIKEKEYIANCKNDTDLLKMIHNNEDFSVNDVDFAFSNLGSLTNTVADQIEEHYYGVSLIEQRWTSLILVGVSTINNHLCFTITYNKNCISKDFIEKWIEKMFYLIEQLEIQSK</sequence>
<evidence type="ECO:0000313" key="3">
    <source>
        <dbReference type="Proteomes" id="UP000663828"/>
    </source>
</evidence>
<dbReference type="SUPFAM" id="SSF52777">
    <property type="entry name" value="CoA-dependent acyltransferases"/>
    <property type="match status" value="1"/>
</dbReference>
<dbReference type="Proteomes" id="UP000663852">
    <property type="component" value="Unassembled WGS sequence"/>
</dbReference>
<dbReference type="Gene3D" id="3.30.559.30">
    <property type="entry name" value="Nonribosomal peptide synthetase, condensation domain"/>
    <property type="match status" value="1"/>
</dbReference>
<gene>
    <name evidence="1" type="ORF">EDS130_LOCUS693</name>
    <name evidence="2" type="ORF">XAT740_LOCUS15994</name>
</gene>
<organism evidence="1 4">
    <name type="scientific">Adineta ricciae</name>
    <name type="common">Rotifer</name>
    <dbReference type="NCBI Taxonomy" id="249248"/>
    <lineage>
        <taxon>Eukaryota</taxon>
        <taxon>Metazoa</taxon>
        <taxon>Spiralia</taxon>
        <taxon>Gnathifera</taxon>
        <taxon>Rotifera</taxon>
        <taxon>Eurotatoria</taxon>
        <taxon>Bdelloidea</taxon>
        <taxon>Adinetida</taxon>
        <taxon>Adinetidae</taxon>
        <taxon>Adineta</taxon>
    </lineage>
</organism>
<name>A0A813MPJ0_ADIRI</name>
<dbReference type="EMBL" id="CAJNOJ010000002">
    <property type="protein sequence ID" value="CAF0725919.1"/>
    <property type="molecule type" value="Genomic_DNA"/>
</dbReference>
<dbReference type="AlphaFoldDB" id="A0A813MPJ0"/>
<evidence type="ECO:0000313" key="2">
    <source>
        <dbReference type="EMBL" id="CAF1055349.1"/>
    </source>
</evidence>
<dbReference type="EMBL" id="CAJNOR010001007">
    <property type="protein sequence ID" value="CAF1055349.1"/>
    <property type="molecule type" value="Genomic_DNA"/>
</dbReference>
<protein>
    <recommendedName>
        <fullName evidence="5">Alcohol acetyltransferase</fullName>
    </recommendedName>
</protein>
<accession>A0A813MPJ0</accession>
<dbReference type="PANTHER" id="PTHR28037:SF1">
    <property type="entry name" value="ALCOHOL O-ACETYLTRANSFERASE 1-RELATED"/>
    <property type="match status" value="1"/>
</dbReference>
<comment type="caution">
    <text evidence="1">The sequence shown here is derived from an EMBL/GenBank/DDBJ whole genome shotgun (WGS) entry which is preliminary data.</text>
</comment>
<reference evidence="1" key="1">
    <citation type="submission" date="2021-02" db="EMBL/GenBank/DDBJ databases">
        <authorList>
            <person name="Nowell W R."/>
        </authorList>
    </citation>
    <scope>NUCLEOTIDE SEQUENCE</scope>
</reference>